<protein>
    <recommendedName>
        <fullName evidence="9">Probable tRNA sulfurtransferase</fullName>
        <ecNumber evidence="9">2.8.1.4</ecNumber>
    </recommendedName>
    <alternativeName>
        <fullName evidence="9">Sulfur carrier protein ThiS sulfurtransferase</fullName>
    </alternativeName>
    <alternativeName>
        <fullName evidence="9">Thiamine biosynthesis protein ThiI</fullName>
    </alternativeName>
    <alternativeName>
        <fullName evidence="9">tRNA 4-thiouridine synthase</fullName>
    </alternativeName>
</protein>
<dbReference type="Pfam" id="PF02926">
    <property type="entry name" value="THUMP"/>
    <property type="match status" value="1"/>
</dbReference>
<comment type="pathway">
    <text evidence="9">Cofactor biosynthesis; thiamine diphosphate biosynthesis.</text>
</comment>
<organism evidence="11 12">
    <name type="scientific">Massilicoli timonensis</name>
    <dbReference type="NCBI Taxonomy" id="2015901"/>
    <lineage>
        <taxon>Bacteria</taxon>
        <taxon>Bacillati</taxon>
        <taxon>Bacillota</taxon>
        <taxon>Erysipelotrichia</taxon>
        <taxon>Erysipelotrichales</taxon>
        <taxon>Erysipelotrichaceae</taxon>
        <taxon>Massilicoli</taxon>
    </lineage>
</organism>
<keyword evidence="6 9" id="KW-0067">ATP-binding</keyword>
<dbReference type="InterPro" id="IPR050102">
    <property type="entry name" value="tRNA_sulfurtransferase_ThiI"/>
</dbReference>
<feature type="domain" description="THUMP" evidence="10">
    <location>
        <begin position="67"/>
        <end position="169"/>
    </location>
</feature>
<keyword evidence="7 9" id="KW-0694">RNA-binding</keyword>
<keyword evidence="5 9" id="KW-0547">Nucleotide-binding</keyword>
<evidence type="ECO:0000259" key="10">
    <source>
        <dbReference type="PROSITE" id="PS51165"/>
    </source>
</evidence>
<dbReference type="NCBIfam" id="TIGR00342">
    <property type="entry name" value="tRNA uracil 4-sulfurtransferase ThiI"/>
    <property type="match status" value="1"/>
</dbReference>
<evidence type="ECO:0000256" key="8">
    <source>
        <dbReference type="ARBA" id="ARBA00022977"/>
    </source>
</evidence>
<dbReference type="InterPro" id="IPR049962">
    <property type="entry name" value="THUMP_ThiI"/>
</dbReference>
<dbReference type="SUPFAM" id="SSF143437">
    <property type="entry name" value="THUMP domain-like"/>
    <property type="match status" value="1"/>
</dbReference>
<evidence type="ECO:0000256" key="9">
    <source>
        <dbReference type="HAMAP-Rule" id="MF_00021"/>
    </source>
</evidence>
<feature type="binding site" evidence="9">
    <location>
        <position position="300"/>
    </location>
    <ligand>
        <name>ATP</name>
        <dbReference type="ChEBI" id="CHEBI:30616"/>
    </ligand>
</feature>
<evidence type="ECO:0000313" key="11">
    <source>
        <dbReference type="EMBL" id="MCQ5121043.1"/>
    </source>
</evidence>
<dbReference type="PANTHER" id="PTHR43209:SF1">
    <property type="entry name" value="TRNA SULFURTRANSFERASE"/>
    <property type="match status" value="1"/>
</dbReference>
<keyword evidence="12" id="KW-1185">Reference proteome</keyword>
<dbReference type="Pfam" id="PF02568">
    <property type="entry name" value="ThiI"/>
    <property type="match status" value="1"/>
</dbReference>
<accession>A0ABT1SJ64</accession>
<evidence type="ECO:0000313" key="12">
    <source>
        <dbReference type="Proteomes" id="UP001524435"/>
    </source>
</evidence>
<comment type="catalytic activity">
    <reaction evidence="9">
        <text>[ThiI sulfur-carrier protein]-S-sulfanyl-L-cysteine + a uridine in tRNA + 2 reduced [2Fe-2S]-[ferredoxin] + ATP + H(+) = [ThiI sulfur-carrier protein]-L-cysteine + a 4-thiouridine in tRNA + 2 oxidized [2Fe-2S]-[ferredoxin] + AMP + diphosphate</text>
        <dbReference type="Rhea" id="RHEA:24176"/>
        <dbReference type="Rhea" id="RHEA-COMP:10000"/>
        <dbReference type="Rhea" id="RHEA-COMP:10001"/>
        <dbReference type="Rhea" id="RHEA-COMP:13337"/>
        <dbReference type="Rhea" id="RHEA-COMP:13338"/>
        <dbReference type="Rhea" id="RHEA-COMP:13339"/>
        <dbReference type="Rhea" id="RHEA-COMP:13340"/>
        <dbReference type="ChEBI" id="CHEBI:15378"/>
        <dbReference type="ChEBI" id="CHEBI:29950"/>
        <dbReference type="ChEBI" id="CHEBI:30616"/>
        <dbReference type="ChEBI" id="CHEBI:33019"/>
        <dbReference type="ChEBI" id="CHEBI:33737"/>
        <dbReference type="ChEBI" id="CHEBI:33738"/>
        <dbReference type="ChEBI" id="CHEBI:61963"/>
        <dbReference type="ChEBI" id="CHEBI:65315"/>
        <dbReference type="ChEBI" id="CHEBI:136798"/>
        <dbReference type="ChEBI" id="CHEBI:456215"/>
        <dbReference type="EC" id="2.8.1.4"/>
    </reaction>
</comment>
<dbReference type="EMBL" id="JANGCH010000002">
    <property type="protein sequence ID" value="MCQ5121043.1"/>
    <property type="molecule type" value="Genomic_DNA"/>
</dbReference>
<dbReference type="EC" id="2.8.1.4" evidence="9"/>
<evidence type="ECO:0000256" key="4">
    <source>
        <dbReference type="ARBA" id="ARBA00022679"/>
    </source>
</evidence>
<dbReference type="CDD" id="cd01712">
    <property type="entry name" value="PPase_ThiI"/>
    <property type="match status" value="1"/>
</dbReference>
<dbReference type="PANTHER" id="PTHR43209">
    <property type="entry name" value="TRNA SULFURTRANSFERASE"/>
    <property type="match status" value="1"/>
</dbReference>
<dbReference type="PROSITE" id="PS51165">
    <property type="entry name" value="THUMP"/>
    <property type="match status" value="1"/>
</dbReference>
<comment type="function">
    <text evidence="9">Catalyzes the ATP-dependent transfer of a sulfur to tRNA to produce 4-thiouridine in position 8 of tRNAs, which functions as a near-UV photosensor. Also catalyzes the transfer of sulfur to the sulfur carrier protein ThiS, forming ThiS-thiocarboxylate. This is a step in the synthesis of thiazole, in the thiamine biosynthesis pathway. The sulfur is donated as persulfide by IscS.</text>
</comment>
<evidence type="ECO:0000256" key="1">
    <source>
        <dbReference type="ARBA" id="ARBA00004496"/>
    </source>
</evidence>
<comment type="caution">
    <text evidence="11">The sequence shown here is derived from an EMBL/GenBank/DDBJ whole genome shotgun (WGS) entry which is preliminary data.</text>
</comment>
<keyword evidence="3 9" id="KW-0820">tRNA-binding</keyword>
<evidence type="ECO:0000256" key="5">
    <source>
        <dbReference type="ARBA" id="ARBA00022741"/>
    </source>
</evidence>
<gene>
    <name evidence="9 11" type="primary">thiI</name>
    <name evidence="11" type="ORF">NE663_02050</name>
</gene>
<dbReference type="RefSeq" id="WP_102266940.1">
    <property type="nucleotide sequence ID" value="NZ_CANTYB010000024.1"/>
</dbReference>
<dbReference type="Proteomes" id="UP001524435">
    <property type="component" value="Unassembled WGS sequence"/>
</dbReference>
<dbReference type="Gene3D" id="3.40.50.620">
    <property type="entry name" value="HUPs"/>
    <property type="match status" value="1"/>
</dbReference>
<evidence type="ECO:0000256" key="3">
    <source>
        <dbReference type="ARBA" id="ARBA00022555"/>
    </source>
</evidence>
<dbReference type="InterPro" id="IPR054173">
    <property type="entry name" value="ThiI_fer"/>
</dbReference>
<evidence type="ECO:0000256" key="2">
    <source>
        <dbReference type="ARBA" id="ARBA00022490"/>
    </source>
</evidence>
<dbReference type="InterPro" id="IPR049961">
    <property type="entry name" value="ThiI_N"/>
</dbReference>
<dbReference type="SMART" id="SM00981">
    <property type="entry name" value="THUMP"/>
    <property type="match status" value="1"/>
</dbReference>
<dbReference type="InterPro" id="IPR020536">
    <property type="entry name" value="ThiI_AANH"/>
</dbReference>
<evidence type="ECO:0000256" key="7">
    <source>
        <dbReference type="ARBA" id="ARBA00022884"/>
    </source>
</evidence>
<dbReference type="GO" id="GO:0140741">
    <property type="term" value="F:tRNA-uracil-4 sulfurtransferase activity"/>
    <property type="evidence" value="ECO:0007669"/>
    <property type="project" value="UniProtKB-EC"/>
</dbReference>
<keyword evidence="2 9" id="KW-0963">Cytoplasm</keyword>
<feature type="binding site" evidence="9">
    <location>
        <position position="269"/>
    </location>
    <ligand>
        <name>ATP</name>
        <dbReference type="ChEBI" id="CHEBI:30616"/>
    </ligand>
</feature>
<name>A0ABT1SJ64_9FIRM</name>
<keyword evidence="8 9" id="KW-0784">Thiamine biosynthesis</keyword>
<dbReference type="Pfam" id="PF22025">
    <property type="entry name" value="ThiI_fer"/>
    <property type="match status" value="1"/>
</dbReference>
<dbReference type="InterPro" id="IPR014729">
    <property type="entry name" value="Rossmann-like_a/b/a_fold"/>
</dbReference>
<feature type="binding site" evidence="9">
    <location>
        <begin position="212"/>
        <end position="213"/>
    </location>
    <ligand>
        <name>ATP</name>
        <dbReference type="ChEBI" id="CHEBI:30616"/>
    </ligand>
</feature>
<evidence type="ECO:0000256" key="6">
    <source>
        <dbReference type="ARBA" id="ARBA00022840"/>
    </source>
</evidence>
<feature type="binding site" evidence="9">
    <location>
        <position position="291"/>
    </location>
    <ligand>
        <name>ATP</name>
        <dbReference type="ChEBI" id="CHEBI:30616"/>
    </ligand>
</feature>
<comment type="similarity">
    <text evidence="9">Belongs to the ThiI family.</text>
</comment>
<proteinExistence type="inferred from homology"/>
<dbReference type="InterPro" id="IPR003720">
    <property type="entry name" value="tRNA_STrfase"/>
</dbReference>
<feature type="binding site" evidence="9">
    <location>
        <begin position="187"/>
        <end position="188"/>
    </location>
    <ligand>
        <name>ATP</name>
        <dbReference type="ChEBI" id="CHEBI:30616"/>
    </ligand>
</feature>
<comment type="subcellular location">
    <subcellularLocation>
        <location evidence="1 9">Cytoplasm</location>
    </subcellularLocation>
</comment>
<dbReference type="CDD" id="cd11716">
    <property type="entry name" value="THUMP_ThiI"/>
    <property type="match status" value="1"/>
</dbReference>
<dbReference type="HAMAP" id="MF_00021">
    <property type="entry name" value="ThiI"/>
    <property type="match status" value="1"/>
</dbReference>
<keyword evidence="4 9" id="KW-0808">Transferase</keyword>
<dbReference type="Gene3D" id="3.30.2130.30">
    <property type="match status" value="1"/>
</dbReference>
<dbReference type="SUPFAM" id="SSF52402">
    <property type="entry name" value="Adenine nucleotide alpha hydrolases-like"/>
    <property type="match status" value="1"/>
</dbReference>
<comment type="catalytic activity">
    <reaction evidence="9">
        <text>[ThiS sulfur-carrier protein]-C-terminal Gly-Gly-AMP + S-sulfanyl-L-cysteinyl-[cysteine desulfurase] + AH2 = [ThiS sulfur-carrier protein]-C-terminal-Gly-aminoethanethioate + L-cysteinyl-[cysteine desulfurase] + A + AMP + 2 H(+)</text>
        <dbReference type="Rhea" id="RHEA:43340"/>
        <dbReference type="Rhea" id="RHEA-COMP:12157"/>
        <dbReference type="Rhea" id="RHEA-COMP:12158"/>
        <dbReference type="Rhea" id="RHEA-COMP:12910"/>
        <dbReference type="Rhea" id="RHEA-COMP:19908"/>
        <dbReference type="ChEBI" id="CHEBI:13193"/>
        <dbReference type="ChEBI" id="CHEBI:15378"/>
        <dbReference type="ChEBI" id="CHEBI:17499"/>
        <dbReference type="ChEBI" id="CHEBI:29950"/>
        <dbReference type="ChEBI" id="CHEBI:61963"/>
        <dbReference type="ChEBI" id="CHEBI:90618"/>
        <dbReference type="ChEBI" id="CHEBI:232372"/>
        <dbReference type="ChEBI" id="CHEBI:456215"/>
    </reaction>
</comment>
<sequence length="403" mass="45698">MNTELNKPVYDHILVRYGELTTKGKNRKDFINRLVHNMRNALWEFDRLEYEKTHDRLYIHLHESDHEAVCERIRHVFGIRSFSLAMKVPSTIEDIRAACLQIANASDKETFKVAARRSDKQFSYISDEINRIVAGDILKTDRWKVDVKNPQLKITIEVHQGFACIMTDVMLGAGGYPVGIGGKAMVMLSGGIDSPVAAYLTMKRGIAIECIHYASPPYTSQRAQEKVEELARLLAHYQGHITLHIVPFTDLQLAIYEHGDESYAITLMRRMMYRIAAKLAQKQHALAIVNGESIGQVASQTLESMNVINSVVTMPVIRPVAALDKLEIIEIAKQIDTYETSIQPFEDCCTIFTPKNPVTKPTAVKCEKLESRFDWEKLVDACVENTKVVQIYPAKQLEEADLF</sequence>
<dbReference type="InterPro" id="IPR004114">
    <property type="entry name" value="THUMP_dom"/>
</dbReference>
<reference evidence="11 12" key="1">
    <citation type="submission" date="2022-06" db="EMBL/GenBank/DDBJ databases">
        <title>Isolation of gut microbiota from human fecal samples.</title>
        <authorList>
            <person name="Pamer E.G."/>
            <person name="Barat B."/>
            <person name="Waligurski E."/>
            <person name="Medina S."/>
            <person name="Paddock L."/>
            <person name="Mostad J."/>
        </authorList>
    </citation>
    <scope>NUCLEOTIDE SEQUENCE [LARGE SCALE GENOMIC DNA]</scope>
    <source>
        <strain evidence="11 12">DFI.6.1</strain>
    </source>
</reference>